<dbReference type="EMBL" id="CP136890">
    <property type="protein sequence ID" value="WOK93832.1"/>
    <property type="molecule type" value="Genomic_DNA"/>
</dbReference>
<dbReference type="AlphaFoldDB" id="A0AAQ3Q2T7"/>
<name>A0AAQ3Q2T7_9LILI</name>
<evidence type="ECO:0000313" key="1">
    <source>
        <dbReference type="EMBL" id="WOK93832.1"/>
    </source>
</evidence>
<dbReference type="Gene3D" id="3.40.980.10">
    <property type="entry name" value="MoaB/Mog-like domain"/>
    <property type="match status" value="1"/>
</dbReference>
<sequence>MDLVVLVQHEHATKFTGSQPDTAPQESMVKVAILTVGDTVSSDTGPDRSPRAVFVVNSSSEKFGRAHVVDTVVVPDEVDKIKNVALALLLEMNSDRIPMLQKRLPSFFFFFFFFLVKLYKEEIQPVVAKPEGVHGLQLPQVKDMYQNIKFMHALS</sequence>
<keyword evidence="2" id="KW-1185">Reference proteome</keyword>
<evidence type="ECO:0000313" key="2">
    <source>
        <dbReference type="Proteomes" id="UP001327560"/>
    </source>
</evidence>
<gene>
    <name evidence="1" type="ORF">Cni_G02533</name>
</gene>
<dbReference type="Proteomes" id="UP001327560">
    <property type="component" value="Chromosome 1"/>
</dbReference>
<reference evidence="1 2" key="1">
    <citation type="submission" date="2023-10" db="EMBL/GenBank/DDBJ databases">
        <title>Chromosome-scale genome assembly provides insights into flower coloration mechanisms of Canna indica.</title>
        <authorList>
            <person name="Li C."/>
        </authorList>
    </citation>
    <scope>NUCLEOTIDE SEQUENCE [LARGE SCALE GENOMIC DNA]</scope>
    <source>
        <tissue evidence="1">Flower</tissue>
    </source>
</reference>
<protein>
    <submittedName>
        <fullName evidence="1">Molybdopterin biosynthesis protein CNX1</fullName>
    </submittedName>
</protein>
<dbReference type="SUPFAM" id="SSF53218">
    <property type="entry name" value="Molybdenum cofactor biosynthesis proteins"/>
    <property type="match status" value="1"/>
</dbReference>
<organism evidence="1 2">
    <name type="scientific">Canna indica</name>
    <name type="common">Indian-shot</name>
    <dbReference type="NCBI Taxonomy" id="4628"/>
    <lineage>
        <taxon>Eukaryota</taxon>
        <taxon>Viridiplantae</taxon>
        <taxon>Streptophyta</taxon>
        <taxon>Embryophyta</taxon>
        <taxon>Tracheophyta</taxon>
        <taxon>Spermatophyta</taxon>
        <taxon>Magnoliopsida</taxon>
        <taxon>Liliopsida</taxon>
        <taxon>Zingiberales</taxon>
        <taxon>Cannaceae</taxon>
        <taxon>Canna</taxon>
    </lineage>
</organism>
<proteinExistence type="predicted"/>
<dbReference type="InterPro" id="IPR036425">
    <property type="entry name" value="MoaB/Mog-like_dom_sf"/>
</dbReference>
<accession>A0AAQ3Q2T7</accession>